<reference evidence="2 3" key="1">
    <citation type="journal article" date="2016" name="Nat. Commun.">
        <title>Thousands of microbial genomes shed light on interconnected biogeochemical processes in an aquifer system.</title>
        <authorList>
            <person name="Anantharaman K."/>
            <person name="Brown C.T."/>
            <person name="Hug L.A."/>
            <person name="Sharon I."/>
            <person name="Castelle C.J."/>
            <person name="Probst A.J."/>
            <person name="Thomas B.C."/>
            <person name="Singh A."/>
            <person name="Wilkins M.J."/>
            <person name="Karaoz U."/>
            <person name="Brodie E.L."/>
            <person name="Williams K.H."/>
            <person name="Hubbard S.S."/>
            <person name="Banfield J.F."/>
        </authorList>
    </citation>
    <scope>NUCLEOTIDE SEQUENCE [LARGE SCALE GENOMIC DNA]</scope>
</reference>
<evidence type="ECO:0000313" key="3">
    <source>
        <dbReference type="Proteomes" id="UP000178490"/>
    </source>
</evidence>
<dbReference type="EMBL" id="MFRC01000040">
    <property type="protein sequence ID" value="OGH89493.1"/>
    <property type="molecule type" value="Genomic_DNA"/>
</dbReference>
<sequence>MFRYPKVYWTDRWVWIPAVFLLLFQLFMWVYAALYVRPTADMIFLHYNVVFGVDLIGAWWKILSVPFGGLCVFFLNFAISWSCYKDDKILARFLTVVAATLNLFLAVAFYLVVGLNI</sequence>
<dbReference type="Proteomes" id="UP000178490">
    <property type="component" value="Unassembled WGS sequence"/>
</dbReference>
<evidence type="ECO:0000256" key="1">
    <source>
        <dbReference type="SAM" id="Phobius"/>
    </source>
</evidence>
<keyword evidence="1" id="KW-0472">Membrane</keyword>
<accession>A0A1F6P0I7</accession>
<evidence type="ECO:0008006" key="4">
    <source>
        <dbReference type="Google" id="ProtNLM"/>
    </source>
</evidence>
<evidence type="ECO:0000313" key="2">
    <source>
        <dbReference type="EMBL" id="OGH89493.1"/>
    </source>
</evidence>
<keyword evidence="1" id="KW-0812">Transmembrane</keyword>
<proteinExistence type="predicted"/>
<keyword evidence="1" id="KW-1133">Transmembrane helix</keyword>
<gene>
    <name evidence="2" type="ORF">A2537_01835</name>
</gene>
<organism evidence="2 3">
    <name type="scientific">Candidatus Magasanikbacteria bacterium RIFOXYD2_FULL_36_9</name>
    <dbReference type="NCBI Taxonomy" id="1798707"/>
    <lineage>
        <taxon>Bacteria</taxon>
        <taxon>Candidatus Magasanikiibacteriota</taxon>
    </lineage>
</organism>
<feature type="transmembrane region" description="Helical" evidence="1">
    <location>
        <begin position="12"/>
        <end position="36"/>
    </location>
</feature>
<protein>
    <recommendedName>
        <fullName evidence="4">DUF1648 domain-containing protein</fullName>
    </recommendedName>
</protein>
<feature type="transmembrane region" description="Helical" evidence="1">
    <location>
        <begin position="89"/>
        <end position="113"/>
    </location>
</feature>
<comment type="caution">
    <text evidence="2">The sequence shown here is derived from an EMBL/GenBank/DDBJ whole genome shotgun (WGS) entry which is preliminary data.</text>
</comment>
<name>A0A1F6P0I7_9BACT</name>
<dbReference type="AlphaFoldDB" id="A0A1F6P0I7"/>
<feature type="transmembrane region" description="Helical" evidence="1">
    <location>
        <begin position="56"/>
        <end position="77"/>
    </location>
</feature>